<organism evidence="1 2">
    <name type="scientific">Mycobacterium ulcerans subsp. shinshuense</name>
    <dbReference type="NCBI Taxonomy" id="1124626"/>
    <lineage>
        <taxon>Bacteria</taxon>
        <taxon>Bacillati</taxon>
        <taxon>Actinomycetota</taxon>
        <taxon>Actinomycetes</taxon>
        <taxon>Mycobacteriales</taxon>
        <taxon>Mycobacteriaceae</taxon>
        <taxon>Mycobacterium</taxon>
        <taxon>Mycobacterium ulcerans group</taxon>
    </lineage>
</organism>
<protein>
    <recommendedName>
        <fullName evidence="3">Biotin carboxyl carrier protein</fullName>
    </recommendedName>
</protein>
<dbReference type="Gene3D" id="3.40.50.150">
    <property type="entry name" value="Vaccinia Virus protein VP39"/>
    <property type="match status" value="1"/>
</dbReference>
<reference evidence="1 2" key="1">
    <citation type="submission" date="2016-08" db="EMBL/GenBank/DDBJ databases">
        <title>Complete genome sequence of Mycobacterium shinshuense, a subspecies of M. ulcerans.</title>
        <authorList>
            <person name="Yoshida M."/>
            <person name="Ogura Y."/>
            <person name="Hayashi T."/>
            <person name="Hoshino Y."/>
        </authorList>
    </citation>
    <scope>NUCLEOTIDE SEQUENCE [LARGE SCALE GENOMIC DNA]</scope>
    <source>
        <strain evidence="2">ATCC 33728</strain>
    </source>
</reference>
<dbReference type="InterPro" id="IPR029063">
    <property type="entry name" value="SAM-dependent_MTases_sf"/>
</dbReference>
<sequence>MGATETSKALVWRLTEESWNYGQFHFGKDRRMNRVRAVQRALAGRAAPVYLEIGVSHGFAFRRIAADEKTAIDPEFKLSARTRKLASAKARVTHYFETTSDAFFANDAGYLEHNGVDVALVDGLHTYKQVVRDVENILRYLKDDGVIVLHDCNPTHPSIAYPAASYEDFRAENRWWQMLWSGDVWKAIVHLRSTRADLQVAVLNCDFGVGIVRKGSAESQLSYTADQIEALDYADLVADRERLLNLKPPTYFDDFLASDGISPKI</sequence>
<gene>
    <name evidence="1" type="ORF">SHTP_1707</name>
</gene>
<dbReference type="RefSeq" id="WP_011740058.1">
    <property type="nucleotide sequence ID" value="NZ_AP017624.1"/>
</dbReference>
<accession>A0A1B4Y1J7</accession>
<evidence type="ECO:0000313" key="1">
    <source>
        <dbReference type="EMBL" id="BAV40937.1"/>
    </source>
</evidence>
<dbReference type="SUPFAM" id="SSF53335">
    <property type="entry name" value="S-adenosyl-L-methionine-dependent methyltransferases"/>
    <property type="match status" value="1"/>
</dbReference>
<dbReference type="Proteomes" id="UP000218067">
    <property type="component" value="Chromosome"/>
</dbReference>
<name>A0A1B4Y1J7_MYCUL</name>
<dbReference type="GeneID" id="93436332"/>
<proteinExistence type="predicted"/>
<dbReference type="EMBL" id="AP017624">
    <property type="protein sequence ID" value="BAV40937.1"/>
    <property type="molecule type" value="Genomic_DNA"/>
</dbReference>
<dbReference type="Pfam" id="PF13578">
    <property type="entry name" value="Methyltransf_24"/>
    <property type="match status" value="1"/>
</dbReference>
<evidence type="ECO:0008006" key="3">
    <source>
        <dbReference type="Google" id="ProtNLM"/>
    </source>
</evidence>
<dbReference type="AlphaFoldDB" id="A0A1B4Y1J7"/>
<evidence type="ECO:0000313" key="2">
    <source>
        <dbReference type="Proteomes" id="UP000218067"/>
    </source>
</evidence>